<proteinExistence type="predicted"/>
<dbReference type="KEGG" id="ebt:EBL_c20890"/>
<gene>
    <name evidence="1" type="ordered locus">EBL_c20890</name>
</gene>
<dbReference type="Gene3D" id="1.10.1660.60">
    <property type="entry name" value="Putative excisionased domain DUF1233"/>
    <property type="match status" value="1"/>
</dbReference>
<dbReference type="Proteomes" id="UP000001955">
    <property type="component" value="Chromosome"/>
</dbReference>
<accession>I2B9H6</accession>
<evidence type="ECO:0000313" key="1">
    <source>
        <dbReference type="EMBL" id="AFJ47180.1"/>
    </source>
</evidence>
<dbReference type="InterPro" id="IPR009634">
    <property type="entry name" value="Put_exci"/>
</dbReference>
<dbReference type="AlphaFoldDB" id="I2B9H6"/>
<dbReference type="HOGENOM" id="CLU_202391_0_0_6"/>
<dbReference type="Pfam" id="PF06806">
    <property type="entry name" value="DUF1233"/>
    <property type="match status" value="1"/>
</dbReference>
<accession>K6VJF4</accession>
<dbReference type="STRING" id="630626.EBL_c20890"/>
<sequence length="70" mass="8126">MVQIIFHEEWVVQNKLTEKTGLSARQIKACRLGSWIEGVHFKRLSPSGLKTLRGVVWYNYPKINQLVQDS</sequence>
<dbReference type="InterPro" id="IPR038146">
    <property type="entry name" value="933W_put_Xis_sf"/>
</dbReference>
<protein>
    <submittedName>
        <fullName evidence="1">Putative excisionase</fullName>
    </submittedName>
</protein>
<dbReference type="EMBL" id="CP001560">
    <property type="protein sequence ID" value="AFJ47180.1"/>
    <property type="molecule type" value="Genomic_DNA"/>
</dbReference>
<organism evidence="1 2">
    <name type="scientific">Shimwellia blattae (strain ATCC 29907 / DSM 4481 / JCM 1650 / NBRC 105725 / CDC 9005-74)</name>
    <name type="common">Escherichia blattae</name>
    <dbReference type="NCBI Taxonomy" id="630626"/>
    <lineage>
        <taxon>Bacteria</taxon>
        <taxon>Pseudomonadati</taxon>
        <taxon>Pseudomonadota</taxon>
        <taxon>Gammaproteobacteria</taxon>
        <taxon>Enterobacterales</taxon>
        <taxon>Enterobacteriaceae</taxon>
        <taxon>Shimwellia</taxon>
    </lineage>
</organism>
<name>I2B9H6_SHIBC</name>
<dbReference type="OrthoDB" id="5829479at2"/>
<reference evidence="1 2" key="1">
    <citation type="journal article" date="2012" name="J. Bacteriol.">
        <title>Complete genome sequence of the B12-producing Shimwellia blattae strain DSM 4481, isolated from a cockroach.</title>
        <authorList>
            <person name="Brzuszkiewicz E."/>
            <person name="Waschkowitz T."/>
            <person name="Wiezer A."/>
            <person name="Daniel R."/>
        </authorList>
    </citation>
    <scope>NUCLEOTIDE SEQUENCE [LARGE SCALE GENOMIC DNA]</scope>
    <source>
        <strain evidence="2">ATCC 29907 / DSM 4481 / JCM 1650 / NBRC 105725 / CDC 9005-74</strain>
    </source>
</reference>
<keyword evidence="2" id="KW-1185">Reference proteome</keyword>
<evidence type="ECO:0000313" key="2">
    <source>
        <dbReference type="Proteomes" id="UP000001955"/>
    </source>
</evidence>
<dbReference type="RefSeq" id="WP_002443614.1">
    <property type="nucleotide sequence ID" value="NC_017910.1"/>
</dbReference>
<dbReference type="PATRIC" id="fig|630626.3.peg.2029"/>
<dbReference type="eggNOG" id="ENOG5032Z2C">
    <property type="taxonomic scope" value="Bacteria"/>
</dbReference>